<keyword evidence="10 19" id="KW-0812">Transmembrane</keyword>
<evidence type="ECO:0000313" key="20">
    <source>
        <dbReference type="EMBL" id="MDS0220613.1"/>
    </source>
</evidence>
<evidence type="ECO:0000256" key="12">
    <source>
        <dbReference type="ARBA" id="ARBA00022989"/>
    </source>
</evidence>
<comment type="similarity">
    <text evidence="4 19">Belongs to the CobS family.</text>
</comment>
<comment type="catalytic activity">
    <reaction evidence="18 19">
        <text>alpha-ribazole 5'-phosphate + adenosylcob(III)inamide-GDP = adenosylcob(III)alamin 5'-phosphate + GMP + H(+)</text>
        <dbReference type="Rhea" id="RHEA:23560"/>
        <dbReference type="ChEBI" id="CHEBI:15378"/>
        <dbReference type="ChEBI" id="CHEBI:57918"/>
        <dbReference type="ChEBI" id="CHEBI:58115"/>
        <dbReference type="ChEBI" id="CHEBI:60487"/>
        <dbReference type="ChEBI" id="CHEBI:60493"/>
        <dbReference type="EC" id="2.7.8.26"/>
    </reaction>
</comment>
<evidence type="ECO:0000256" key="19">
    <source>
        <dbReference type="HAMAP-Rule" id="MF_00719"/>
    </source>
</evidence>
<dbReference type="EC" id="2.7.8.26" evidence="5 19"/>
<dbReference type="GO" id="GO:0008818">
    <property type="term" value="F:cobalamin 5'-phosphate synthase activity"/>
    <property type="evidence" value="ECO:0007669"/>
    <property type="project" value="UniProtKB-UniRule"/>
</dbReference>
<evidence type="ECO:0000256" key="5">
    <source>
        <dbReference type="ARBA" id="ARBA00013200"/>
    </source>
</evidence>
<feature type="transmembrane region" description="Helical" evidence="19">
    <location>
        <begin position="37"/>
        <end position="66"/>
    </location>
</feature>
<keyword evidence="9 19" id="KW-0808">Transferase</keyword>
<dbReference type="Pfam" id="PF02654">
    <property type="entry name" value="CobS"/>
    <property type="match status" value="1"/>
</dbReference>
<comment type="subcellular location">
    <subcellularLocation>
        <location evidence="2 19">Cell membrane</location>
        <topology evidence="2 19">Multi-pass membrane protein</topology>
    </subcellularLocation>
</comment>
<dbReference type="AlphaFoldDB" id="A0AAE4EV11"/>
<evidence type="ECO:0000256" key="1">
    <source>
        <dbReference type="ARBA" id="ARBA00001946"/>
    </source>
</evidence>
<dbReference type="RefSeq" id="WP_310895291.1">
    <property type="nucleotide sequence ID" value="NZ_JAMQOM010000002.1"/>
</dbReference>
<reference evidence="20 21" key="1">
    <citation type="submission" date="2022-06" db="EMBL/GenBank/DDBJ databases">
        <title>Haloarcula sp. a new haloarchaeum isolate from saline soil.</title>
        <authorList>
            <person name="Strakova D."/>
            <person name="Galisteo C."/>
            <person name="Sanchez-Porro C."/>
            <person name="Ventosa A."/>
        </authorList>
    </citation>
    <scope>NUCLEOTIDE SEQUENCE [LARGE SCALE GENOMIC DNA]</scope>
    <source>
        <strain evidence="20 21">S1AR25-5A</strain>
    </source>
</reference>
<keyword evidence="13 19" id="KW-0472">Membrane</keyword>
<comment type="caution">
    <text evidence="20">The sequence shown here is derived from an EMBL/GenBank/DDBJ whole genome shotgun (WGS) entry which is preliminary data.</text>
</comment>
<evidence type="ECO:0000256" key="10">
    <source>
        <dbReference type="ARBA" id="ARBA00022692"/>
    </source>
</evidence>
<keyword evidence="8 19" id="KW-0169">Cobalamin biosynthesis</keyword>
<evidence type="ECO:0000256" key="18">
    <source>
        <dbReference type="ARBA" id="ARBA00049504"/>
    </source>
</evidence>
<protein>
    <recommendedName>
        <fullName evidence="6 19">Adenosylcobinamide-GDP ribazoletransferase</fullName>
        <ecNumber evidence="5 19">2.7.8.26</ecNumber>
    </recommendedName>
    <alternativeName>
        <fullName evidence="16 19">Cobalamin synthase</fullName>
    </alternativeName>
    <alternativeName>
        <fullName evidence="15 19">Cobalamin-5'-phosphate synthase</fullName>
    </alternativeName>
</protein>
<evidence type="ECO:0000256" key="11">
    <source>
        <dbReference type="ARBA" id="ARBA00022842"/>
    </source>
</evidence>
<dbReference type="EMBL" id="JAMQOM010000002">
    <property type="protein sequence ID" value="MDS0220613.1"/>
    <property type="molecule type" value="Genomic_DNA"/>
</dbReference>
<name>A0AAE4EV11_9EURY</name>
<accession>A0AAE4EV11</accession>
<feature type="transmembrane region" description="Helical" evidence="19">
    <location>
        <begin position="178"/>
        <end position="201"/>
    </location>
</feature>
<dbReference type="GO" id="GO:0009236">
    <property type="term" value="P:cobalamin biosynthetic process"/>
    <property type="evidence" value="ECO:0007669"/>
    <property type="project" value="UniProtKB-UniRule"/>
</dbReference>
<keyword evidence="11 19" id="KW-0460">Magnesium</keyword>
<evidence type="ECO:0000256" key="15">
    <source>
        <dbReference type="ARBA" id="ARBA00032605"/>
    </source>
</evidence>
<evidence type="ECO:0000256" key="13">
    <source>
        <dbReference type="ARBA" id="ARBA00023136"/>
    </source>
</evidence>
<comment type="pathway">
    <text evidence="3 19">Cofactor biosynthesis; adenosylcobalamin biosynthesis; adenosylcobalamin from cob(II)yrinate a,c-diamide: step 7/7.</text>
</comment>
<keyword evidence="21" id="KW-1185">Reference proteome</keyword>
<keyword evidence="7 19" id="KW-1003">Cell membrane</keyword>
<keyword evidence="12 19" id="KW-1133">Transmembrane helix</keyword>
<evidence type="ECO:0000256" key="3">
    <source>
        <dbReference type="ARBA" id="ARBA00004663"/>
    </source>
</evidence>
<evidence type="ECO:0000256" key="16">
    <source>
        <dbReference type="ARBA" id="ARBA00032853"/>
    </source>
</evidence>
<comment type="function">
    <text evidence="14 19">Joins adenosylcobinamide-GDP and alpha-ribazole to generate adenosylcobalamin (Ado-cobalamin). Also synthesizes adenosylcobalamin 5'-phosphate from adenosylcobinamide-GDP and alpha-ribazole 5'-phosphate.</text>
</comment>
<evidence type="ECO:0000256" key="4">
    <source>
        <dbReference type="ARBA" id="ARBA00010561"/>
    </source>
</evidence>
<dbReference type="PANTHER" id="PTHR34148:SF1">
    <property type="entry name" value="ADENOSYLCOBINAMIDE-GDP RIBAZOLETRANSFERASE"/>
    <property type="match status" value="1"/>
</dbReference>
<feature type="transmembrane region" description="Helical" evidence="19">
    <location>
        <begin position="106"/>
        <end position="128"/>
    </location>
</feature>
<proteinExistence type="inferred from homology"/>
<dbReference type="InterPro" id="IPR003805">
    <property type="entry name" value="CobS"/>
</dbReference>
<dbReference type="GO" id="GO:0005886">
    <property type="term" value="C:plasma membrane"/>
    <property type="evidence" value="ECO:0007669"/>
    <property type="project" value="UniProtKB-SubCell"/>
</dbReference>
<evidence type="ECO:0000256" key="14">
    <source>
        <dbReference type="ARBA" id="ARBA00025228"/>
    </source>
</evidence>
<comment type="cofactor">
    <cofactor evidence="1 19">
        <name>Mg(2+)</name>
        <dbReference type="ChEBI" id="CHEBI:18420"/>
    </cofactor>
</comment>
<evidence type="ECO:0000313" key="21">
    <source>
        <dbReference type="Proteomes" id="UP001253439"/>
    </source>
</evidence>
<evidence type="ECO:0000256" key="6">
    <source>
        <dbReference type="ARBA" id="ARBA00015850"/>
    </source>
</evidence>
<evidence type="ECO:0000256" key="9">
    <source>
        <dbReference type="ARBA" id="ARBA00022679"/>
    </source>
</evidence>
<dbReference type="HAMAP" id="MF_00719">
    <property type="entry name" value="CobS"/>
    <property type="match status" value="1"/>
</dbReference>
<sequence>MVLTAVRGALGFLSRLPVGHSERAWDAFVGTPAAFPLAGYVVGGLVAVPFLAVGLLPAPVVAAAYLGSVVLVTGINHADGLADLGDAAVVHGDPAERRDVMRDTTVGVGAVLALGTVLLALALAALAAAGLPPLVAVALVLAAEVGAKLAMATLACVGRPSHDGFGSTVIDGNGPRQLFASLTVALPAAIVAVPVTAVAVLTGPLLAVALSRWADRRLGGVSGDIFGAANELTRAVALHTGVAVWSLFGGVWPVSPGDMGVLAWTLW</sequence>
<comment type="caution">
    <text evidence="19">Lacks conserved residue(s) required for the propagation of feature annotation.</text>
</comment>
<dbReference type="Proteomes" id="UP001253439">
    <property type="component" value="Unassembled WGS sequence"/>
</dbReference>
<evidence type="ECO:0000256" key="7">
    <source>
        <dbReference type="ARBA" id="ARBA00022475"/>
    </source>
</evidence>
<evidence type="ECO:0000256" key="8">
    <source>
        <dbReference type="ARBA" id="ARBA00022573"/>
    </source>
</evidence>
<dbReference type="GO" id="GO:0051073">
    <property type="term" value="F:adenosylcobinamide-GDP ribazoletransferase activity"/>
    <property type="evidence" value="ECO:0007669"/>
    <property type="project" value="UniProtKB-UniRule"/>
</dbReference>
<dbReference type="NCBIfam" id="TIGR00317">
    <property type="entry name" value="cobS"/>
    <property type="match status" value="1"/>
</dbReference>
<evidence type="ECO:0000256" key="17">
    <source>
        <dbReference type="ARBA" id="ARBA00048623"/>
    </source>
</evidence>
<gene>
    <name evidence="19 20" type="primary">cobS</name>
    <name evidence="20" type="ORF">NDI54_04520</name>
</gene>
<evidence type="ECO:0000256" key="2">
    <source>
        <dbReference type="ARBA" id="ARBA00004651"/>
    </source>
</evidence>
<comment type="catalytic activity">
    <reaction evidence="17 19">
        <text>alpha-ribazole + adenosylcob(III)inamide-GDP = adenosylcob(III)alamin + GMP + H(+)</text>
        <dbReference type="Rhea" id="RHEA:16049"/>
        <dbReference type="ChEBI" id="CHEBI:10329"/>
        <dbReference type="ChEBI" id="CHEBI:15378"/>
        <dbReference type="ChEBI" id="CHEBI:18408"/>
        <dbReference type="ChEBI" id="CHEBI:58115"/>
        <dbReference type="ChEBI" id="CHEBI:60487"/>
        <dbReference type="EC" id="2.7.8.26"/>
    </reaction>
</comment>
<organism evidence="20 21">
    <name type="scientific">Haloarcula terrestris</name>
    <dbReference type="NCBI Taxonomy" id="2950533"/>
    <lineage>
        <taxon>Archaea</taxon>
        <taxon>Methanobacteriati</taxon>
        <taxon>Methanobacteriota</taxon>
        <taxon>Stenosarchaea group</taxon>
        <taxon>Halobacteria</taxon>
        <taxon>Halobacteriales</taxon>
        <taxon>Haloarculaceae</taxon>
        <taxon>Haloarcula</taxon>
    </lineage>
</organism>
<dbReference type="PANTHER" id="PTHR34148">
    <property type="entry name" value="ADENOSYLCOBINAMIDE-GDP RIBAZOLETRANSFERASE"/>
    <property type="match status" value="1"/>
</dbReference>